<proteinExistence type="predicted"/>
<dbReference type="AlphaFoldDB" id="A0A635R8B1"/>
<organism evidence="1">
    <name type="scientific">Salmonella enterica subsp. enterica serovar Chester</name>
    <dbReference type="NCBI Taxonomy" id="149386"/>
    <lineage>
        <taxon>Bacteria</taxon>
        <taxon>Pseudomonadati</taxon>
        <taxon>Pseudomonadota</taxon>
        <taxon>Gammaproteobacteria</taxon>
        <taxon>Enterobacterales</taxon>
        <taxon>Enterobacteriaceae</taxon>
        <taxon>Salmonella</taxon>
    </lineage>
</organism>
<sequence>MIQFSVDSERLASFKARAQSAIKNGYIEKGVRDTCKLINDHPHLTTMWSCEGHGMYSKSPGNLHIVFATDAIGSQIPMQVMSVLAKSDLPNFWNLSLCRLYIPDAYTDLVYLEPDYGLNTDDTSYWSWKIGYMCLINRPVLVEARQALYKAFHTVLVENK</sequence>
<dbReference type="EMBL" id="AAMIYH010000015">
    <property type="protein sequence ID" value="EDH8302956.1"/>
    <property type="molecule type" value="Genomic_DNA"/>
</dbReference>
<protein>
    <submittedName>
        <fullName evidence="1">Uncharacterized protein</fullName>
    </submittedName>
</protein>
<gene>
    <name evidence="1" type="ORF">CB695_15905</name>
</gene>
<reference evidence="1" key="1">
    <citation type="submission" date="2018-07" db="EMBL/GenBank/DDBJ databases">
        <authorList>
            <person name="Ashton P.M."/>
            <person name="Dallman T."/>
            <person name="Nair S."/>
            <person name="De Pinna E."/>
            <person name="Peters T."/>
            <person name="Grant K."/>
        </authorList>
    </citation>
    <scope>NUCLEOTIDE SEQUENCE</scope>
    <source>
        <strain evidence="1">368335</strain>
    </source>
</reference>
<name>A0A635R8B1_SALET</name>
<evidence type="ECO:0000313" key="1">
    <source>
        <dbReference type="EMBL" id="EDH8302956.1"/>
    </source>
</evidence>
<accession>A0A635R8B1</accession>
<comment type="caution">
    <text evidence="1">The sequence shown here is derived from an EMBL/GenBank/DDBJ whole genome shotgun (WGS) entry which is preliminary data.</text>
</comment>